<evidence type="ECO:0000256" key="3">
    <source>
        <dbReference type="ARBA" id="ARBA00022857"/>
    </source>
</evidence>
<keyword evidence="2 5" id="KW-0671">Queuosine biosynthesis</keyword>
<evidence type="ECO:0000259" key="6">
    <source>
        <dbReference type="Pfam" id="PF14819"/>
    </source>
</evidence>
<comment type="subcellular location">
    <subcellularLocation>
        <location evidence="5">Cytoplasm</location>
    </subcellularLocation>
</comment>
<dbReference type="HAMAP" id="MF_00817">
    <property type="entry name" value="QueF_type2"/>
    <property type="match status" value="1"/>
</dbReference>
<comment type="catalytic activity">
    <reaction evidence="5">
        <text>7-aminomethyl-7-carbaguanine + 2 NADP(+) = 7-cyano-7-carbaguanine + 2 NADPH + 3 H(+)</text>
        <dbReference type="Rhea" id="RHEA:13409"/>
        <dbReference type="ChEBI" id="CHEBI:15378"/>
        <dbReference type="ChEBI" id="CHEBI:45075"/>
        <dbReference type="ChEBI" id="CHEBI:57783"/>
        <dbReference type="ChEBI" id="CHEBI:58349"/>
        <dbReference type="ChEBI" id="CHEBI:58703"/>
        <dbReference type="EC" id="1.7.1.13"/>
    </reaction>
</comment>
<name>A0ABU5NEX6_9RICK</name>
<feature type="binding site" evidence="5">
    <location>
        <begin position="83"/>
        <end position="84"/>
    </location>
    <ligand>
        <name>NADPH</name>
        <dbReference type="ChEBI" id="CHEBI:57783"/>
    </ligand>
</feature>
<gene>
    <name evidence="5" type="primary">queF</name>
    <name evidence="7" type="ORF">Megvenef_01693</name>
</gene>
<evidence type="ECO:0000256" key="1">
    <source>
        <dbReference type="ARBA" id="ARBA00022490"/>
    </source>
</evidence>
<organism evidence="7 8">
    <name type="scientific">Candidatus Megaera venefica</name>
    <dbReference type="NCBI Taxonomy" id="2055910"/>
    <lineage>
        <taxon>Bacteria</taxon>
        <taxon>Pseudomonadati</taxon>
        <taxon>Pseudomonadota</taxon>
        <taxon>Alphaproteobacteria</taxon>
        <taxon>Rickettsiales</taxon>
        <taxon>Rickettsiaceae</taxon>
        <taxon>Candidatus Megaera</taxon>
    </lineage>
</organism>
<keyword evidence="8" id="KW-1185">Reference proteome</keyword>
<accession>A0ABU5NEX6</accession>
<dbReference type="PIRSF" id="PIRSF004750">
    <property type="entry name" value="Nitrile_oxidored_YqcD_prd"/>
    <property type="match status" value="1"/>
</dbReference>
<comment type="pathway">
    <text evidence="5">tRNA modification; tRNA-queuosine biosynthesis.</text>
</comment>
<keyword evidence="4 5" id="KW-0560">Oxidoreductase</keyword>
<dbReference type="Gene3D" id="3.30.1130.10">
    <property type="match status" value="2"/>
</dbReference>
<evidence type="ECO:0000313" key="7">
    <source>
        <dbReference type="EMBL" id="MEA0971709.1"/>
    </source>
</evidence>
<sequence>MKEQLNLSLGKETKYSDLYDKDLLVSIPRRLGREQVGIFKDMPFSGGDFWNCYELSWLNQKGKPEVRILQFFVPFDSENIVESKSVKLYLNSYTGTKFIDENQVLGILKADLDRVTNSNTHVSVKSLNEFSSDKLSMFEGVCLDQLDIEVSEYKVNSGLLKLTNDNMVVEESVYSNLLKSNCLVTNQPDWASVQIKYKGRRINHEAMLKYIISFRNHSEFHEQCVEHMFHDIMKQCLPVELTIFAKYTRRGGVDINPYRTNKIFKTTDINKYRDIRQ</sequence>
<comment type="function">
    <text evidence="5">Catalyzes the NADPH-dependent reduction of 7-cyano-7-deazaguanine (preQ0) to 7-aminomethyl-7-deazaguanine (preQ1).</text>
</comment>
<feature type="active site" description="Proton donor" evidence="5">
    <location>
        <position position="189"/>
    </location>
</feature>
<keyword evidence="3 5" id="KW-0521">NADP</keyword>
<protein>
    <recommendedName>
        <fullName evidence="5">NADPH-dependent 7-cyano-7-deazaguanine reductase</fullName>
        <ecNumber evidence="5">1.7.1.13</ecNumber>
    </recommendedName>
    <alternativeName>
        <fullName evidence="5">7-cyano-7-carbaguanine reductase</fullName>
    </alternativeName>
    <alternativeName>
        <fullName evidence="5">NADPH-dependent nitrile oxidoreductase</fullName>
    </alternativeName>
    <alternativeName>
        <fullName evidence="5">PreQ(0) reductase</fullName>
    </alternativeName>
</protein>
<dbReference type="PANTHER" id="PTHR34354">
    <property type="entry name" value="NADPH-DEPENDENT 7-CYANO-7-DEAZAGUANINE REDUCTASE"/>
    <property type="match status" value="1"/>
</dbReference>
<dbReference type="InterPro" id="IPR016428">
    <property type="entry name" value="QueF_type2"/>
</dbReference>
<dbReference type="EMBL" id="JARJFB010000227">
    <property type="protein sequence ID" value="MEA0971709.1"/>
    <property type="molecule type" value="Genomic_DNA"/>
</dbReference>
<dbReference type="Pfam" id="PF14489">
    <property type="entry name" value="QueF"/>
    <property type="match status" value="1"/>
</dbReference>
<comment type="caution">
    <text evidence="7">The sequence shown here is derived from an EMBL/GenBank/DDBJ whole genome shotgun (WGS) entry which is preliminary data.</text>
</comment>
<comment type="subunit">
    <text evidence="5">Homodimer.</text>
</comment>
<feature type="binding site" evidence="5">
    <location>
        <begin position="221"/>
        <end position="222"/>
    </location>
    <ligand>
        <name>substrate</name>
    </ligand>
</feature>
<evidence type="ECO:0000256" key="5">
    <source>
        <dbReference type="HAMAP-Rule" id="MF_00817"/>
    </source>
</evidence>
<dbReference type="Pfam" id="PF14819">
    <property type="entry name" value="QueF_N"/>
    <property type="match status" value="1"/>
</dbReference>
<dbReference type="PANTHER" id="PTHR34354:SF1">
    <property type="entry name" value="NADPH-DEPENDENT 7-CYANO-7-DEAZAGUANINE REDUCTASE"/>
    <property type="match status" value="1"/>
</dbReference>
<dbReference type="NCBIfam" id="TIGR03138">
    <property type="entry name" value="QueF"/>
    <property type="match status" value="1"/>
</dbReference>
<evidence type="ECO:0000256" key="4">
    <source>
        <dbReference type="ARBA" id="ARBA00023002"/>
    </source>
</evidence>
<dbReference type="InterPro" id="IPR050084">
    <property type="entry name" value="NADPH_dep_7-cyano-7-deazaG_red"/>
</dbReference>
<dbReference type="InterPro" id="IPR029139">
    <property type="entry name" value="QueF_N"/>
</dbReference>
<evidence type="ECO:0000313" key="8">
    <source>
        <dbReference type="Proteomes" id="UP001291687"/>
    </source>
</evidence>
<evidence type="ECO:0000256" key="2">
    <source>
        <dbReference type="ARBA" id="ARBA00022785"/>
    </source>
</evidence>
<feature type="binding site" evidence="5">
    <location>
        <begin position="250"/>
        <end position="251"/>
    </location>
    <ligand>
        <name>NADPH</name>
        <dbReference type="ChEBI" id="CHEBI:57783"/>
    </ligand>
</feature>
<dbReference type="InterPro" id="IPR029500">
    <property type="entry name" value="QueF"/>
</dbReference>
<dbReference type="RefSeq" id="WP_322777627.1">
    <property type="nucleotide sequence ID" value="NZ_JARJFB010000227.1"/>
</dbReference>
<proteinExistence type="inferred from homology"/>
<dbReference type="InterPro" id="IPR043133">
    <property type="entry name" value="GTP-CH-I_C/QueF"/>
</dbReference>
<dbReference type="SUPFAM" id="SSF55620">
    <property type="entry name" value="Tetrahydrobiopterin biosynthesis enzymes-like"/>
    <property type="match status" value="1"/>
</dbReference>
<keyword evidence="1 5" id="KW-0963">Cytoplasm</keyword>
<dbReference type="Proteomes" id="UP001291687">
    <property type="component" value="Unassembled WGS sequence"/>
</dbReference>
<feature type="domain" description="NADPH-dependent 7-cyano-7-deazaguanine reductase N-terminal" evidence="6">
    <location>
        <begin position="15"/>
        <end position="123"/>
    </location>
</feature>
<comment type="similarity">
    <text evidence="5">Belongs to the GTP cyclohydrolase I family. QueF type 2 subfamily.</text>
</comment>
<feature type="active site" description="Thioimide intermediate" evidence="5">
    <location>
        <position position="182"/>
    </location>
</feature>
<dbReference type="EC" id="1.7.1.13" evidence="5"/>
<feature type="binding site" evidence="5">
    <location>
        <begin position="81"/>
        <end position="83"/>
    </location>
    <ligand>
        <name>substrate</name>
    </ligand>
</feature>
<reference evidence="7 8" key="1">
    <citation type="submission" date="2023-03" db="EMBL/GenBank/DDBJ databases">
        <title>Host association and intracellularity evolved multiple times independently in the Rickettsiales.</title>
        <authorList>
            <person name="Castelli M."/>
            <person name="Nardi T."/>
            <person name="Gammuto L."/>
            <person name="Bellinzona G."/>
            <person name="Sabaneyeva E."/>
            <person name="Potekhin A."/>
            <person name="Serra V."/>
            <person name="Petroni G."/>
            <person name="Sassera D."/>
        </authorList>
    </citation>
    <scope>NUCLEOTIDE SEQUENCE [LARGE SCALE GENOMIC DNA]</scope>
    <source>
        <strain evidence="7 8">Sr 2-6</strain>
    </source>
</reference>